<organism evidence="1 2">
    <name type="scientific">[Clostridium] methylpentosum DSM 5476</name>
    <dbReference type="NCBI Taxonomy" id="537013"/>
    <lineage>
        <taxon>Bacteria</taxon>
        <taxon>Bacillati</taxon>
        <taxon>Bacillota</taxon>
        <taxon>Clostridia</taxon>
        <taxon>Eubacteriales</taxon>
        <taxon>Oscillospiraceae</taxon>
        <taxon>Oscillospiraceae incertae sedis</taxon>
    </lineage>
</organism>
<dbReference type="AlphaFoldDB" id="C0EH07"/>
<dbReference type="Proteomes" id="UP000003340">
    <property type="component" value="Unassembled WGS sequence"/>
</dbReference>
<sequence length="74" mass="8412">MRSEKNQLGAALRLLSRIHAVSVQNFGGEKRRALQQELYVPDTRPDLGDLFLDQFGEKLLFNVQSLTGEKIKII</sequence>
<reference evidence="1 2" key="2">
    <citation type="submission" date="2009-02" db="EMBL/GenBank/DDBJ databases">
        <title>Draft genome sequence of Clostridium methylpentosum (DSM 5476).</title>
        <authorList>
            <person name="Sudarsanam P."/>
            <person name="Ley R."/>
            <person name="Guruge J."/>
            <person name="Turnbaugh P.J."/>
            <person name="Mahowald M."/>
            <person name="Liep D."/>
            <person name="Gordon J."/>
        </authorList>
    </citation>
    <scope>NUCLEOTIDE SEQUENCE [LARGE SCALE GENOMIC DNA]</scope>
    <source>
        <strain evidence="1 2">DSM 5476</strain>
    </source>
</reference>
<gene>
    <name evidence="1" type="ORF">CLOSTMETH_03152</name>
</gene>
<reference evidence="1 2" key="1">
    <citation type="submission" date="2009-01" db="EMBL/GenBank/DDBJ databases">
        <authorList>
            <person name="Fulton L."/>
            <person name="Clifton S."/>
            <person name="Fulton B."/>
            <person name="Xu J."/>
            <person name="Minx P."/>
            <person name="Pepin K.H."/>
            <person name="Johnson M."/>
            <person name="Bhonagiri V."/>
            <person name="Nash W.E."/>
            <person name="Mardis E.R."/>
            <person name="Wilson R.K."/>
        </authorList>
    </citation>
    <scope>NUCLEOTIDE SEQUENCE [LARGE SCALE GENOMIC DNA]</scope>
    <source>
        <strain evidence="1 2">DSM 5476</strain>
    </source>
</reference>
<evidence type="ECO:0000313" key="2">
    <source>
        <dbReference type="Proteomes" id="UP000003340"/>
    </source>
</evidence>
<dbReference type="HOGENOM" id="CLU_2681200_0_0_9"/>
<proteinExistence type="predicted"/>
<accession>C0EH07</accession>
<comment type="caution">
    <text evidence="1">The sequence shown here is derived from an EMBL/GenBank/DDBJ whole genome shotgun (WGS) entry which is preliminary data.</text>
</comment>
<dbReference type="EMBL" id="ACEC01000113">
    <property type="protein sequence ID" value="EEG29260.1"/>
    <property type="molecule type" value="Genomic_DNA"/>
</dbReference>
<name>C0EH07_9FIRM</name>
<keyword evidence="2" id="KW-1185">Reference proteome</keyword>
<protein>
    <submittedName>
        <fullName evidence="1">Uncharacterized protein</fullName>
    </submittedName>
</protein>
<dbReference type="STRING" id="537013.CLOSTMETH_03152"/>
<evidence type="ECO:0000313" key="1">
    <source>
        <dbReference type="EMBL" id="EEG29260.1"/>
    </source>
</evidence>